<comment type="function">
    <text evidence="5">RNA helicase.</text>
</comment>
<dbReference type="GO" id="GO:0003723">
    <property type="term" value="F:RNA binding"/>
    <property type="evidence" value="ECO:0007669"/>
    <property type="project" value="UniProtKB-UniRule"/>
</dbReference>
<evidence type="ECO:0000313" key="8">
    <source>
        <dbReference type="EMBL" id="KAL3761096.1"/>
    </source>
</evidence>
<dbReference type="GO" id="GO:0005524">
    <property type="term" value="F:ATP binding"/>
    <property type="evidence" value="ECO:0007669"/>
    <property type="project" value="UniProtKB-UniRule"/>
</dbReference>
<evidence type="ECO:0000256" key="2">
    <source>
        <dbReference type="ARBA" id="ARBA00022801"/>
    </source>
</evidence>
<comment type="domain">
    <text evidence="5">The Q motif is unique to and characteristic of the DEAD box family of RNA helicases and controls ATP binding and hydrolysis.</text>
</comment>
<evidence type="ECO:0000256" key="5">
    <source>
        <dbReference type="RuleBase" id="RU365068"/>
    </source>
</evidence>
<feature type="region of interest" description="Disordered" evidence="6">
    <location>
        <begin position="391"/>
        <end position="470"/>
    </location>
</feature>
<organism evidence="8 9">
    <name type="scientific">Discostella pseudostelligera</name>
    <dbReference type="NCBI Taxonomy" id="259834"/>
    <lineage>
        <taxon>Eukaryota</taxon>
        <taxon>Sar</taxon>
        <taxon>Stramenopiles</taxon>
        <taxon>Ochrophyta</taxon>
        <taxon>Bacillariophyta</taxon>
        <taxon>Coscinodiscophyceae</taxon>
        <taxon>Thalassiosirophycidae</taxon>
        <taxon>Stephanodiscales</taxon>
        <taxon>Stephanodiscaceae</taxon>
        <taxon>Discostella</taxon>
    </lineage>
</organism>
<evidence type="ECO:0000259" key="7">
    <source>
        <dbReference type="SMART" id="SM01178"/>
    </source>
</evidence>
<dbReference type="InterPro" id="IPR025313">
    <property type="entry name" value="SPB4-like_CTE"/>
</dbReference>
<dbReference type="GO" id="GO:0016787">
    <property type="term" value="F:hydrolase activity"/>
    <property type="evidence" value="ECO:0007669"/>
    <property type="project" value="UniProtKB-KW"/>
</dbReference>
<sequence>MDPPTLHESDSCSQKAESLSMANNIVLAEASDDDPVKPAGDANEKDTMALKQQRILSAHSVFQDIVAEFNESSALVPVDPDEVQEQPQLQSCSTKSRELPLKKYDLVTGFDHCFVKVPWKERLSVLFATLRRSSERKVIVMFSSWESCQFHTILFRQLEMLQLFNMHENVANVAQSYIDFTYFYPGTLFASEIAMREFDIPPDVDYVVQYEPPTNPTEYIYRMNTAQIRDTSSHMALLFLTSEEMEFLDYFDDDIECTELEARKVTEVQRIAVKLVSKHDDLNELASNALRAFMMAYKSHGFSDIYDYTNMYKNGVRHSFGEPHLPDDLVEYFECNQGAEAESMEDKTQSNKSQYHKETHQWMKKEKTWRKGHTDTLEDDRSHMQHQWRKKEKTWWKGQSPMGDVDRDDRHRKQYPWLINDQPSVKSESGNGESVKSPPWMKKEKTWRSGQSKQWMTKEDKTWKHTHVNL</sequence>
<proteinExistence type="inferred from homology"/>
<gene>
    <name evidence="8" type="ORF">ACHAWU_006502</name>
</gene>
<dbReference type="InterPro" id="IPR027417">
    <property type="entry name" value="P-loop_NTPase"/>
</dbReference>
<dbReference type="SMART" id="SM01178">
    <property type="entry name" value="DUF4217"/>
    <property type="match status" value="1"/>
</dbReference>
<dbReference type="AlphaFoldDB" id="A0ABD3ME92"/>
<evidence type="ECO:0000256" key="6">
    <source>
        <dbReference type="SAM" id="MobiDB-lite"/>
    </source>
</evidence>
<protein>
    <recommendedName>
        <fullName evidence="5">ATP-dependent RNA helicase</fullName>
        <ecNumber evidence="5">3.6.4.13</ecNumber>
    </recommendedName>
</protein>
<feature type="domain" description="ATP-dependent rRNA helicase SPB4-like C-terminal extension" evidence="7">
    <location>
        <begin position="267"/>
        <end position="330"/>
    </location>
</feature>
<dbReference type="PANTHER" id="PTHR24031">
    <property type="entry name" value="RNA HELICASE"/>
    <property type="match status" value="1"/>
</dbReference>
<dbReference type="EMBL" id="JALLBG020000160">
    <property type="protein sequence ID" value="KAL3761096.1"/>
    <property type="molecule type" value="Genomic_DNA"/>
</dbReference>
<dbReference type="Gene3D" id="3.40.50.300">
    <property type="entry name" value="P-loop containing nucleotide triphosphate hydrolases"/>
    <property type="match status" value="1"/>
</dbReference>
<evidence type="ECO:0000256" key="1">
    <source>
        <dbReference type="ARBA" id="ARBA00022741"/>
    </source>
</evidence>
<evidence type="ECO:0000313" key="9">
    <source>
        <dbReference type="Proteomes" id="UP001530293"/>
    </source>
</evidence>
<accession>A0ABD3ME92</accession>
<name>A0ABD3ME92_9STRA</name>
<keyword evidence="2 5" id="KW-0378">Hydrolase</keyword>
<dbReference type="SUPFAM" id="SSF52540">
    <property type="entry name" value="P-loop containing nucleoside triphosphate hydrolases"/>
    <property type="match status" value="1"/>
</dbReference>
<evidence type="ECO:0000256" key="3">
    <source>
        <dbReference type="ARBA" id="ARBA00022806"/>
    </source>
</evidence>
<keyword evidence="5" id="KW-0694">RNA-binding</keyword>
<dbReference type="EC" id="3.6.4.13" evidence="5"/>
<comment type="catalytic activity">
    <reaction evidence="5">
        <text>ATP + H2O = ADP + phosphate + H(+)</text>
        <dbReference type="Rhea" id="RHEA:13065"/>
        <dbReference type="ChEBI" id="CHEBI:15377"/>
        <dbReference type="ChEBI" id="CHEBI:15378"/>
        <dbReference type="ChEBI" id="CHEBI:30616"/>
        <dbReference type="ChEBI" id="CHEBI:43474"/>
        <dbReference type="ChEBI" id="CHEBI:456216"/>
        <dbReference type="EC" id="3.6.4.13"/>
    </reaction>
</comment>
<dbReference type="Proteomes" id="UP001530293">
    <property type="component" value="Unassembled WGS sequence"/>
</dbReference>
<comment type="similarity">
    <text evidence="5">Belongs to the DEAD box helicase family.</text>
</comment>
<comment type="caution">
    <text evidence="8">The sequence shown here is derived from an EMBL/GenBank/DDBJ whole genome shotgun (WGS) entry which is preliminary data.</text>
</comment>
<dbReference type="GO" id="GO:0003724">
    <property type="term" value="F:RNA helicase activity"/>
    <property type="evidence" value="ECO:0007669"/>
    <property type="project" value="UniProtKB-EC"/>
</dbReference>
<feature type="compositionally biased region" description="Polar residues" evidence="6">
    <location>
        <begin position="421"/>
        <end position="434"/>
    </location>
</feature>
<evidence type="ECO:0000256" key="4">
    <source>
        <dbReference type="ARBA" id="ARBA00022840"/>
    </source>
</evidence>
<keyword evidence="4 5" id="KW-0067">ATP-binding</keyword>
<keyword evidence="9" id="KW-1185">Reference proteome</keyword>
<keyword evidence="1 5" id="KW-0547">Nucleotide-binding</keyword>
<reference evidence="8 9" key="1">
    <citation type="submission" date="2024-10" db="EMBL/GenBank/DDBJ databases">
        <title>Updated reference genomes for cyclostephanoid diatoms.</title>
        <authorList>
            <person name="Roberts W.R."/>
            <person name="Alverson A.J."/>
        </authorList>
    </citation>
    <scope>NUCLEOTIDE SEQUENCE [LARGE SCALE GENOMIC DNA]</scope>
    <source>
        <strain evidence="8 9">AJA232-27</strain>
    </source>
</reference>
<keyword evidence="3 5" id="KW-0347">Helicase</keyword>